<evidence type="ECO:0000313" key="2">
    <source>
        <dbReference type="EMBL" id="KRY81032.1"/>
    </source>
</evidence>
<protein>
    <submittedName>
        <fullName evidence="2">Uncharacterized protein</fullName>
    </submittedName>
</protein>
<proteinExistence type="predicted"/>
<dbReference type="OrthoDB" id="5926354at2759"/>
<name>A0A0V1F513_TRIPS</name>
<dbReference type="Proteomes" id="UP000054995">
    <property type="component" value="Unassembled WGS sequence"/>
</dbReference>
<evidence type="ECO:0000313" key="3">
    <source>
        <dbReference type="Proteomes" id="UP000054995"/>
    </source>
</evidence>
<dbReference type="EMBL" id="JYDT01000274">
    <property type="protein sequence ID" value="KRY81032.1"/>
    <property type="molecule type" value="Genomic_DNA"/>
</dbReference>
<keyword evidence="3" id="KW-1185">Reference proteome</keyword>
<gene>
    <name evidence="2" type="ORF">T4D_12522</name>
    <name evidence="1" type="ORF">T4D_9309</name>
</gene>
<dbReference type="EMBL" id="JYDT01000274">
    <property type="protein sequence ID" value="KRY81026.1"/>
    <property type="molecule type" value="Genomic_DNA"/>
</dbReference>
<dbReference type="AlphaFoldDB" id="A0A0V1F513"/>
<comment type="caution">
    <text evidence="2">The sequence shown here is derived from an EMBL/GenBank/DDBJ whole genome shotgun (WGS) entry which is preliminary data.</text>
</comment>
<accession>A0A0V1F513</accession>
<reference evidence="2 3" key="1">
    <citation type="submission" date="2015-01" db="EMBL/GenBank/DDBJ databases">
        <title>Evolution of Trichinella species and genotypes.</title>
        <authorList>
            <person name="Korhonen P.K."/>
            <person name="Edoardo P."/>
            <person name="Giuseppe L.R."/>
            <person name="Gasser R.B."/>
        </authorList>
    </citation>
    <scope>NUCLEOTIDE SEQUENCE [LARGE SCALE GENOMIC DNA]</scope>
    <source>
        <strain evidence="2">ISS470</strain>
    </source>
</reference>
<sequence length="90" mass="10643">MVTMKRGEFDRMTEVIHQQISKFLRVLPKDSGLHAHYNYVKRIIDVLQRYSRILSKEMRRQLLTCEALLAVHEKEADQADKRTFAISPEN</sequence>
<organism evidence="2 3">
    <name type="scientific">Trichinella pseudospiralis</name>
    <name type="common">Parasitic roundworm</name>
    <dbReference type="NCBI Taxonomy" id="6337"/>
    <lineage>
        <taxon>Eukaryota</taxon>
        <taxon>Metazoa</taxon>
        <taxon>Ecdysozoa</taxon>
        <taxon>Nematoda</taxon>
        <taxon>Enoplea</taxon>
        <taxon>Dorylaimia</taxon>
        <taxon>Trichinellida</taxon>
        <taxon>Trichinellidae</taxon>
        <taxon>Trichinella</taxon>
    </lineage>
</organism>
<evidence type="ECO:0000313" key="1">
    <source>
        <dbReference type="EMBL" id="KRY81026.1"/>
    </source>
</evidence>